<feature type="transmembrane region" description="Helical" evidence="8">
    <location>
        <begin position="268"/>
        <end position="286"/>
    </location>
</feature>
<dbReference type="GO" id="GO:0005310">
    <property type="term" value="F:dicarboxylic acid transmembrane transporter activity"/>
    <property type="evidence" value="ECO:0007669"/>
    <property type="project" value="UniProtKB-ARBA"/>
</dbReference>
<evidence type="ECO:0000256" key="7">
    <source>
        <dbReference type="SAM" id="MobiDB-lite"/>
    </source>
</evidence>
<dbReference type="Pfam" id="PF03600">
    <property type="entry name" value="CitMHS"/>
    <property type="match status" value="1"/>
</dbReference>
<dbReference type="GeneID" id="115929631"/>
<keyword evidence="4 8" id="KW-0812">Transmembrane</keyword>
<feature type="transmembrane region" description="Helical" evidence="8">
    <location>
        <begin position="45"/>
        <end position="63"/>
    </location>
</feature>
<accession>A0A7M7PPX7</accession>
<dbReference type="PANTHER" id="PTHR10283">
    <property type="entry name" value="SOLUTE CARRIER FAMILY 13 MEMBER"/>
    <property type="match status" value="1"/>
</dbReference>
<evidence type="ECO:0000256" key="2">
    <source>
        <dbReference type="ARBA" id="ARBA00006772"/>
    </source>
</evidence>
<evidence type="ECO:0000256" key="4">
    <source>
        <dbReference type="ARBA" id="ARBA00022692"/>
    </source>
</evidence>
<evidence type="ECO:0000259" key="9">
    <source>
        <dbReference type="Pfam" id="PF03600"/>
    </source>
</evidence>
<dbReference type="OrthoDB" id="6493944at2759"/>
<feature type="region of interest" description="Disordered" evidence="7">
    <location>
        <begin position="131"/>
        <end position="195"/>
    </location>
</feature>
<keyword evidence="6 8" id="KW-0472">Membrane</keyword>
<feature type="compositionally biased region" description="Basic and acidic residues" evidence="7">
    <location>
        <begin position="168"/>
        <end position="193"/>
    </location>
</feature>
<dbReference type="GO" id="GO:0022857">
    <property type="term" value="F:transmembrane transporter activity"/>
    <property type="evidence" value="ECO:0000318"/>
    <property type="project" value="GO_Central"/>
</dbReference>
<dbReference type="AlphaFoldDB" id="A0A7M7PPX7"/>
<feature type="transmembrane region" description="Helical" evidence="8">
    <location>
        <begin position="470"/>
        <end position="488"/>
    </location>
</feature>
<dbReference type="Proteomes" id="UP000007110">
    <property type="component" value="Unassembled WGS sequence"/>
</dbReference>
<name>A0A7M7PPX7_STRPU</name>
<keyword evidence="5 8" id="KW-1133">Transmembrane helix</keyword>
<dbReference type="InterPro" id="IPR004680">
    <property type="entry name" value="Cit_transptr-like_dom"/>
</dbReference>
<dbReference type="GO" id="GO:0055085">
    <property type="term" value="P:transmembrane transport"/>
    <property type="evidence" value="ECO:0000318"/>
    <property type="project" value="GO_Central"/>
</dbReference>
<evidence type="ECO:0000256" key="3">
    <source>
        <dbReference type="ARBA" id="ARBA00022448"/>
    </source>
</evidence>
<dbReference type="Pfam" id="PF00939">
    <property type="entry name" value="Na_sulph_symp"/>
    <property type="match status" value="1"/>
</dbReference>
<feature type="domain" description="Citrate transporter-like" evidence="9">
    <location>
        <begin position="11"/>
        <end position="121"/>
    </location>
</feature>
<feature type="transmembrane region" description="Helical" evidence="8">
    <location>
        <begin position="84"/>
        <end position="102"/>
    </location>
</feature>
<feature type="transmembrane region" description="Helical" evidence="8">
    <location>
        <begin position="508"/>
        <end position="526"/>
    </location>
</feature>
<dbReference type="InParanoid" id="A0A7M7PPX7"/>
<evidence type="ECO:0000256" key="5">
    <source>
        <dbReference type="ARBA" id="ARBA00022989"/>
    </source>
</evidence>
<evidence type="ECO:0000256" key="8">
    <source>
        <dbReference type="SAM" id="Phobius"/>
    </source>
</evidence>
<evidence type="ECO:0000256" key="1">
    <source>
        <dbReference type="ARBA" id="ARBA00004141"/>
    </source>
</evidence>
<dbReference type="InterPro" id="IPR001898">
    <property type="entry name" value="SLC13A/DASS"/>
</dbReference>
<organism evidence="10 11">
    <name type="scientific">Strongylocentrotus purpuratus</name>
    <name type="common">Purple sea urchin</name>
    <dbReference type="NCBI Taxonomy" id="7668"/>
    <lineage>
        <taxon>Eukaryota</taxon>
        <taxon>Metazoa</taxon>
        <taxon>Echinodermata</taxon>
        <taxon>Eleutherozoa</taxon>
        <taxon>Echinozoa</taxon>
        <taxon>Echinoidea</taxon>
        <taxon>Euechinoidea</taxon>
        <taxon>Echinacea</taxon>
        <taxon>Camarodonta</taxon>
        <taxon>Echinidea</taxon>
        <taxon>Strongylocentrotidae</taxon>
        <taxon>Strongylocentrotus</taxon>
    </lineage>
</organism>
<protein>
    <recommendedName>
        <fullName evidence="9">Citrate transporter-like domain-containing protein</fullName>
    </recommendedName>
</protein>
<dbReference type="OMA" id="DLTFLAW"/>
<comment type="subcellular location">
    <subcellularLocation>
        <location evidence="1">Membrane</location>
        <topology evidence="1">Multi-pass membrane protein</topology>
    </subcellularLocation>
</comment>
<dbReference type="GO" id="GO:0015556">
    <property type="term" value="F:C4-dicarboxylate transmembrane transporter activity"/>
    <property type="evidence" value="ECO:0007669"/>
    <property type="project" value="UniProtKB-ARBA"/>
</dbReference>
<feature type="transmembrane region" description="Helical" evidence="8">
    <location>
        <begin position="428"/>
        <end position="458"/>
    </location>
</feature>
<evidence type="ECO:0000256" key="6">
    <source>
        <dbReference type="ARBA" id="ARBA00023136"/>
    </source>
</evidence>
<keyword evidence="11" id="KW-1185">Reference proteome</keyword>
<reference evidence="11" key="1">
    <citation type="submission" date="2015-02" db="EMBL/GenBank/DDBJ databases">
        <title>Genome sequencing for Strongylocentrotus purpuratus.</title>
        <authorList>
            <person name="Murali S."/>
            <person name="Liu Y."/>
            <person name="Vee V."/>
            <person name="English A."/>
            <person name="Wang M."/>
            <person name="Skinner E."/>
            <person name="Han Y."/>
            <person name="Muzny D.M."/>
            <person name="Worley K.C."/>
            <person name="Gibbs R.A."/>
        </authorList>
    </citation>
    <scope>NUCLEOTIDE SEQUENCE</scope>
</reference>
<keyword evidence="3" id="KW-0813">Transport</keyword>
<dbReference type="RefSeq" id="XP_030855079.1">
    <property type="nucleotide sequence ID" value="XM_030999219.1"/>
</dbReference>
<evidence type="ECO:0000313" key="10">
    <source>
        <dbReference type="EnsemblMetazoa" id="XP_030855079"/>
    </source>
</evidence>
<dbReference type="PANTHER" id="PTHR10283:SF82">
    <property type="entry name" value="SOLUTE CARRIER FAMILY 13 MEMBER 2"/>
    <property type="match status" value="1"/>
</dbReference>
<dbReference type="KEGG" id="spu:115929631"/>
<reference evidence="10" key="2">
    <citation type="submission" date="2021-01" db="UniProtKB">
        <authorList>
            <consortium name="EnsemblMetazoa"/>
        </authorList>
    </citation>
    <scope>IDENTIFICATION</scope>
</reference>
<feature type="transmembrane region" description="Helical" evidence="8">
    <location>
        <begin position="12"/>
        <end position="33"/>
    </location>
</feature>
<comment type="similarity">
    <text evidence="2">Belongs to the SLC13A/DASS transporter (TC 2.A.47) family. NADC subfamily.</text>
</comment>
<feature type="transmembrane region" description="Helical" evidence="8">
    <location>
        <begin position="298"/>
        <end position="319"/>
    </location>
</feature>
<feature type="transmembrane region" description="Helical" evidence="8">
    <location>
        <begin position="390"/>
        <end position="416"/>
    </location>
</feature>
<dbReference type="GO" id="GO:0005886">
    <property type="term" value="C:plasma membrane"/>
    <property type="evidence" value="ECO:0000318"/>
    <property type="project" value="GO_Central"/>
</dbReference>
<feature type="compositionally biased region" description="Basic and acidic residues" evidence="7">
    <location>
        <begin position="138"/>
        <end position="148"/>
    </location>
</feature>
<feature type="transmembrane region" description="Helical" evidence="8">
    <location>
        <begin position="210"/>
        <end position="229"/>
    </location>
</feature>
<sequence length="564" mass="62679">MVFTILVMGTYWVTEVIPLPVTALIPMVVFPVFGIRDTDTVVQQYFKSVTFLIFGGLVLAAAIEHQNLHRRFALRVLLLFGTDPKRLLLGFMSATAFLSAWMNNTAVTAMMLPIARAVLDEIGEQGIKEEHEMEDDLEGKAEDKRINQDDEIGEQGIKEGSEIEDDLGEKAEDKRTNHDVLSSDEHTGKRNGDESQSLFGKETGLHFGSWTLYCFPQMVVCILVIWLWLQYMYLPRRCKSNSQEDTFQPKEIKKVIQRAYDDLGPMRFAEWAVLGHFLIIVVLWITQDPNVFPGWGSFFPTGLSSATPTILITISLFMFPSERPLRLIRIREQQTKAESDPEMCLSNDASTSTAGVNDATNGSESRPKLAKVKSIPALISWDVVHEKMPWGVLIVVGGGFALADGCMESGLSAWLAEQFKIFYGIPPFAMALIIAIIISVLTEFTANAVTVAIFLPIVAEMAVATRINPLYLMVTATVSSSFAFMLPVATPPNAIAFSSKEINVIDMVKTGCLLNFLCICVLLFCMNTLGRLIFNIAVFPDWANSLDANTTDIYNVYNSTSVPF</sequence>
<dbReference type="EnsemblMetazoa" id="XM_030999219">
    <property type="protein sequence ID" value="XP_030855079"/>
    <property type="gene ID" value="LOC115929631"/>
</dbReference>
<evidence type="ECO:0000313" key="11">
    <source>
        <dbReference type="Proteomes" id="UP000007110"/>
    </source>
</evidence>
<proteinExistence type="inferred from homology"/>